<evidence type="ECO:0000256" key="2">
    <source>
        <dbReference type="ARBA" id="ARBA00023002"/>
    </source>
</evidence>
<dbReference type="OrthoDB" id="9784632at2"/>
<evidence type="ECO:0000313" key="4">
    <source>
        <dbReference type="EMBL" id="KAA0259366.1"/>
    </source>
</evidence>
<accession>A0A5A8F5G3</accession>
<dbReference type="Pfam" id="PF00724">
    <property type="entry name" value="Oxidored_FMN"/>
    <property type="match status" value="1"/>
</dbReference>
<dbReference type="InterPro" id="IPR013785">
    <property type="entry name" value="Aldolase_TIM"/>
</dbReference>
<dbReference type="PANTHER" id="PTHR43656">
    <property type="entry name" value="BINDING OXIDOREDUCTASE, PUTATIVE (AFU_ORTHOLOGUE AFUA_2G08260)-RELATED"/>
    <property type="match status" value="1"/>
</dbReference>
<evidence type="ECO:0000313" key="5">
    <source>
        <dbReference type="Proteomes" id="UP000322876"/>
    </source>
</evidence>
<name>A0A5A8F5G3_9BACT</name>
<dbReference type="RefSeq" id="WP_149265187.1">
    <property type="nucleotide sequence ID" value="NZ_VFJB01000001.1"/>
</dbReference>
<dbReference type="GO" id="GO:0010181">
    <property type="term" value="F:FMN binding"/>
    <property type="evidence" value="ECO:0007669"/>
    <property type="project" value="InterPro"/>
</dbReference>
<dbReference type="PANTHER" id="PTHR43656:SF2">
    <property type="entry name" value="BINDING OXIDOREDUCTASE, PUTATIVE (AFU_ORTHOLOGUE AFUA_2G08260)-RELATED"/>
    <property type="match status" value="1"/>
</dbReference>
<reference evidence="4 5" key="1">
    <citation type="submission" date="2019-06" db="EMBL/GenBank/DDBJ databases">
        <title>Genomic insights into carbon and energy metabolism of Deferribacter autotrophicus revealed new metabolic traits in the phylum Deferribacteres.</title>
        <authorList>
            <person name="Slobodkin A.I."/>
            <person name="Slobodkina G.B."/>
            <person name="Allioux M."/>
            <person name="Alain K."/>
            <person name="Jebbar M."/>
            <person name="Shadrin V."/>
            <person name="Kublanov I.V."/>
            <person name="Toshchakov S.V."/>
            <person name="Bonch-Osmolovskaya E.A."/>
        </authorList>
    </citation>
    <scope>NUCLEOTIDE SEQUENCE [LARGE SCALE GENOMIC DNA]</scope>
    <source>
        <strain evidence="4 5">SL50</strain>
    </source>
</reference>
<dbReference type="EMBL" id="VFJB01000001">
    <property type="protein sequence ID" value="KAA0259366.1"/>
    <property type="molecule type" value="Genomic_DNA"/>
</dbReference>
<feature type="domain" description="NADH:flavin oxidoreductase/NADH oxidase N-terminal" evidence="3">
    <location>
        <begin position="2"/>
        <end position="333"/>
    </location>
</feature>
<dbReference type="InterPro" id="IPR001155">
    <property type="entry name" value="OxRdtase_FMN_N"/>
</dbReference>
<evidence type="ECO:0000256" key="1">
    <source>
        <dbReference type="ARBA" id="ARBA00022630"/>
    </source>
</evidence>
<dbReference type="InterPro" id="IPR051799">
    <property type="entry name" value="NADH_flavin_oxidoreductase"/>
</dbReference>
<dbReference type="GO" id="GO:0016491">
    <property type="term" value="F:oxidoreductase activity"/>
    <property type="evidence" value="ECO:0007669"/>
    <property type="project" value="UniProtKB-KW"/>
</dbReference>
<evidence type="ECO:0000259" key="3">
    <source>
        <dbReference type="Pfam" id="PF00724"/>
    </source>
</evidence>
<keyword evidence="5" id="KW-1185">Reference proteome</keyword>
<keyword evidence="2" id="KW-0560">Oxidoreductase</keyword>
<sequence>MIFSNFKIGNLNLKNRTIRSATWEGMCDSDGKPTERLINLYEQLAENEVALIITGYAYVSQDGIQLPGMLGVHDDNNISALKELVDKVHEKGGKIAVQLVHAGGQANRKSSGLQPIAPSAVEFPSYSEVPKEMTIDDIKRVIADFGKAARRVKEAGFDAIQLHGAHGYLINQFLSPLTNKRTDEYGGSLKNRVRFLKEVVAEVRNKVGNDYPVFIKLNCDDFLDGGFTIDEAVKVAKMLEEWGIDAIEVSGGSPASKDTSPARSKIDSAEKEAYHKELSNRIKQVVNIPVAVVGGIRSFEVATEIIDNGFADAVSFSRPLIREPHLIKRWKESDKTKAKCISCNGCFMPGIKEGGIYCVVEKRLKDQQK</sequence>
<comment type="caution">
    <text evidence="4">The sequence shown here is derived from an EMBL/GenBank/DDBJ whole genome shotgun (WGS) entry which is preliminary data.</text>
</comment>
<proteinExistence type="predicted"/>
<gene>
    <name evidence="4" type="ORF">FHQ18_00370</name>
</gene>
<dbReference type="Gene3D" id="3.20.20.70">
    <property type="entry name" value="Aldolase class I"/>
    <property type="match status" value="1"/>
</dbReference>
<dbReference type="Proteomes" id="UP000322876">
    <property type="component" value="Unassembled WGS sequence"/>
</dbReference>
<protein>
    <submittedName>
        <fullName evidence="4">NADH:flavin oxidoreductase</fullName>
    </submittedName>
</protein>
<dbReference type="SUPFAM" id="SSF51395">
    <property type="entry name" value="FMN-linked oxidoreductases"/>
    <property type="match status" value="1"/>
</dbReference>
<dbReference type="CDD" id="cd02803">
    <property type="entry name" value="OYE_like_FMN_family"/>
    <property type="match status" value="1"/>
</dbReference>
<keyword evidence="1" id="KW-0285">Flavoprotein</keyword>
<dbReference type="AlphaFoldDB" id="A0A5A8F5G3"/>
<organism evidence="4 5">
    <name type="scientific">Deferribacter autotrophicus</name>
    <dbReference type="NCBI Taxonomy" id="500465"/>
    <lineage>
        <taxon>Bacteria</taxon>
        <taxon>Pseudomonadati</taxon>
        <taxon>Deferribacterota</taxon>
        <taxon>Deferribacteres</taxon>
        <taxon>Deferribacterales</taxon>
        <taxon>Deferribacteraceae</taxon>
        <taxon>Deferribacter</taxon>
    </lineage>
</organism>